<dbReference type="PANTHER" id="PTHR21198:SF3">
    <property type="entry name" value="GLUTAMATE RACEMASE"/>
    <property type="match status" value="1"/>
</dbReference>
<dbReference type="AlphaFoldDB" id="F0P1U3"/>
<name>F0P1U3_WEEVC</name>
<protein>
    <recommendedName>
        <fullName evidence="2 7">Glutamate racemase</fullName>
        <ecNumber evidence="2 7">5.1.1.3</ecNumber>
    </recommendedName>
</protein>
<feature type="active site" description="Proton donor/acceptor" evidence="7">
    <location>
        <position position="187"/>
    </location>
</feature>
<dbReference type="EMBL" id="CP002455">
    <property type="protein sequence ID" value="ADX68740.1"/>
    <property type="molecule type" value="Genomic_DNA"/>
</dbReference>
<dbReference type="KEGG" id="wvi:Weevi_2066"/>
<dbReference type="PANTHER" id="PTHR21198">
    <property type="entry name" value="GLUTAMATE RACEMASE"/>
    <property type="match status" value="1"/>
</dbReference>
<dbReference type="PROSITE" id="PS00924">
    <property type="entry name" value="ASP_GLU_RACEMASE_2"/>
    <property type="match status" value="1"/>
</dbReference>
<dbReference type="GO" id="GO:0009252">
    <property type="term" value="P:peptidoglycan biosynthetic process"/>
    <property type="evidence" value="ECO:0007669"/>
    <property type="project" value="UniProtKB-UniRule"/>
</dbReference>
<reference evidence="8 9" key="1">
    <citation type="journal article" date="2011" name="Stand. Genomic Sci.">
        <title>Complete genome sequence of Weeksella virosa type strain (9751).</title>
        <authorList>
            <person name="Lang E."/>
            <person name="Teshima H."/>
            <person name="Lucas S."/>
            <person name="Lapidus A."/>
            <person name="Hammon N."/>
            <person name="Deshpande S."/>
            <person name="Nolan M."/>
            <person name="Cheng J.F."/>
            <person name="Pitluck S."/>
            <person name="Liolios K."/>
            <person name="Pagani I."/>
            <person name="Mikhailova N."/>
            <person name="Ivanova N."/>
            <person name="Mavromatis K."/>
            <person name="Pati A."/>
            <person name="Tapia R."/>
            <person name="Han C."/>
            <person name="Goodwin L."/>
            <person name="Chen A."/>
            <person name="Palaniappan K."/>
            <person name="Land M."/>
            <person name="Hauser L."/>
            <person name="Chang Y.J."/>
            <person name="Jeffries C.D."/>
            <person name="Brambilla E.M."/>
            <person name="Kopitz M."/>
            <person name="Rohde M."/>
            <person name="Goker M."/>
            <person name="Tindall B.J."/>
            <person name="Detter J.C."/>
            <person name="Woyke T."/>
            <person name="Bristow J."/>
            <person name="Eisen J.A."/>
            <person name="Markowitz V."/>
            <person name="Hugenholtz P."/>
            <person name="Klenk H.P."/>
            <person name="Kyrpides N.C."/>
        </authorList>
    </citation>
    <scope>NUCLEOTIDE SEQUENCE [LARGE SCALE GENOMIC DNA]</scope>
    <source>
        <strain evidence="9">ATCC 43766 / DSM 16922 / JCM 21250 / NBRC 16016 / NCTC 11634 / CL345/78</strain>
    </source>
</reference>
<dbReference type="STRING" id="865938.Weevi_2066"/>
<dbReference type="eggNOG" id="COG0796">
    <property type="taxonomic scope" value="Bacteria"/>
</dbReference>
<feature type="binding site" evidence="7">
    <location>
        <begin position="76"/>
        <end position="77"/>
    </location>
    <ligand>
        <name>substrate</name>
    </ligand>
</feature>
<feature type="active site" description="Proton donor/acceptor" evidence="7">
    <location>
        <position position="75"/>
    </location>
</feature>
<feature type="binding site" evidence="7">
    <location>
        <begin position="188"/>
        <end position="189"/>
    </location>
    <ligand>
        <name>substrate</name>
    </ligand>
</feature>
<feature type="binding site" evidence="7">
    <location>
        <begin position="12"/>
        <end position="13"/>
    </location>
    <ligand>
        <name>substrate</name>
    </ligand>
</feature>
<sequence>MIYDNRPIGVFDSGVGGLNFAKEIKRLLPKESIVYFGDTKHLPYGEKSAEAIKKYSKEITQFLISQNCKAILVACNTATANAIEIIKEVAGEEILVVDVINPVAEKVAYELRTKIGVIATKATVNSCAYKKTIRKFNKHIKVVEVATPLLVPIIEEGLYNTNVSRAVLEVYLSNKKLEGIDSIILGCTHYPLIQKEIEQIFEGKVQVINSPLIVVNCLIYQLHQRQQLANNNNPYYLFYLSDYTDNFHKISKRFFGNKIQLQEKDLTNF</sequence>
<dbReference type="UniPathway" id="UPA00219"/>
<keyword evidence="9" id="KW-1185">Reference proteome</keyword>
<evidence type="ECO:0000256" key="2">
    <source>
        <dbReference type="ARBA" id="ARBA00013090"/>
    </source>
</evidence>
<keyword evidence="3 7" id="KW-0133">Cell shape</keyword>
<dbReference type="OrthoDB" id="9801055at2"/>
<dbReference type="InterPro" id="IPR033134">
    <property type="entry name" value="Asp/Glu_racemase_AS_2"/>
</dbReference>
<dbReference type="InterPro" id="IPR001920">
    <property type="entry name" value="Asp/Glu_race"/>
</dbReference>
<dbReference type="InterPro" id="IPR004391">
    <property type="entry name" value="Glu_race"/>
</dbReference>
<comment type="function">
    <text evidence="7">Provides the (R)-glutamate required for cell wall biosynthesis.</text>
</comment>
<dbReference type="GO" id="GO:0008360">
    <property type="term" value="P:regulation of cell shape"/>
    <property type="evidence" value="ECO:0007669"/>
    <property type="project" value="UniProtKB-KW"/>
</dbReference>
<evidence type="ECO:0000313" key="9">
    <source>
        <dbReference type="Proteomes" id="UP000008641"/>
    </source>
</evidence>
<keyword evidence="4 7" id="KW-0573">Peptidoglycan synthesis</keyword>
<feature type="binding site" evidence="7">
    <location>
        <begin position="44"/>
        <end position="45"/>
    </location>
    <ligand>
        <name>substrate</name>
    </ligand>
</feature>
<reference evidence="9" key="2">
    <citation type="journal article" date="2011" name="Stand. Genomic Sci.">
        <title>Complete genome sequence of Weeksella virosa type strain (9751T).</title>
        <authorList>
            <person name="Lang E."/>
            <person name="Teshima H."/>
            <person name="Lucas S."/>
            <person name="Lapidus A."/>
            <person name="Hammon N."/>
            <person name="Deshpande S."/>
            <person name="Nolan M."/>
            <person name="Cheng J."/>
            <person name="Pitluck S."/>
            <person name="Liolios K."/>
            <person name="Pagani I."/>
            <person name="Mikhailova N."/>
            <person name="Ivanova N."/>
            <person name="Mavromatis K."/>
            <person name="Pati A."/>
            <person name="Tapia R."/>
            <person name="Han C."/>
            <person name="Goodwin L."/>
            <person name="Chen A."/>
            <person name="Palaniappan K."/>
            <person name="Land M."/>
            <person name="Hauser L."/>
            <person name="Chang Y."/>
            <person name="Jeffries C."/>
            <person name="Brambilla E."/>
            <person name="Kopitz M."/>
            <person name="Rohde M."/>
            <person name="Goker M."/>
            <person name="Tindall B."/>
            <person name="Detter J."/>
            <person name="Woyke T."/>
            <person name="Bristow J."/>
            <person name="Eisen J."/>
            <person name="Markowitz V."/>
            <person name="Hugenholtz P."/>
            <person name="Klenk H."/>
            <person name="Kyrpides N."/>
        </authorList>
    </citation>
    <scope>NUCLEOTIDE SEQUENCE [LARGE SCALE GENOMIC DNA]</scope>
    <source>
        <strain evidence="9">ATCC 43766 / DSM 16922 / JCM 21250 / NBRC 16016 / NCTC 11634 / CL345/78</strain>
    </source>
</reference>
<dbReference type="EC" id="5.1.1.3" evidence="2 7"/>
<keyword evidence="6 7" id="KW-0961">Cell wall biogenesis/degradation</keyword>
<comment type="similarity">
    <text evidence="7">Belongs to the aspartate/glutamate racemases family.</text>
</comment>
<evidence type="ECO:0000256" key="1">
    <source>
        <dbReference type="ARBA" id="ARBA00001602"/>
    </source>
</evidence>
<evidence type="ECO:0000256" key="7">
    <source>
        <dbReference type="HAMAP-Rule" id="MF_00258"/>
    </source>
</evidence>
<dbReference type="RefSeq" id="WP_013599128.1">
    <property type="nucleotide sequence ID" value="NC_015144.1"/>
</dbReference>
<dbReference type="InterPro" id="IPR015942">
    <property type="entry name" value="Asp/Glu/hydantoin_racemase"/>
</dbReference>
<dbReference type="HOGENOM" id="CLU_052344_0_2_10"/>
<evidence type="ECO:0000256" key="5">
    <source>
        <dbReference type="ARBA" id="ARBA00023235"/>
    </source>
</evidence>
<dbReference type="FunFam" id="3.40.50.1860:FF:000001">
    <property type="entry name" value="Glutamate racemase"/>
    <property type="match status" value="1"/>
</dbReference>
<dbReference type="SUPFAM" id="SSF53681">
    <property type="entry name" value="Aspartate/glutamate racemase"/>
    <property type="match status" value="2"/>
</dbReference>
<gene>
    <name evidence="7" type="primary">murI</name>
    <name evidence="8" type="ordered locus">Weevi_2066</name>
</gene>
<proteinExistence type="inferred from homology"/>
<keyword evidence="5 7" id="KW-0413">Isomerase</keyword>
<dbReference type="Pfam" id="PF01177">
    <property type="entry name" value="Asp_Glu_race"/>
    <property type="match status" value="1"/>
</dbReference>
<comment type="catalytic activity">
    <reaction evidence="1 7">
        <text>L-glutamate = D-glutamate</text>
        <dbReference type="Rhea" id="RHEA:12813"/>
        <dbReference type="ChEBI" id="CHEBI:29985"/>
        <dbReference type="ChEBI" id="CHEBI:29986"/>
        <dbReference type="EC" id="5.1.1.3"/>
    </reaction>
</comment>
<dbReference type="Gene3D" id="3.40.50.1860">
    <property type="match status" value="2"/>
</dbReference>
<dbReference type="Proteomes" id="UP000008641">
    <property type="component" value="Chromosome"/>
</dbReference>
<evidence type="ECO:0000256" key="3">
    <source>
        <dbReference type="ARBA" id="ARBA00022960"/>
    </source>
</evidence>
<evidence type="ECO:0000313" key="8">
    <source>
        <dbReference type="EMBL" id="ADX68740.1"/>
    </source>
</evidence>
<dbReference type="GO" id="GO:0008881">
    <property type="term" value="F:glutamate racemase activity"/>
    <property type="evidence" value="ECO:0007669"/>
    <property type="project" value="UniProtKB-UniRule"/>
</dbReference>
<dbReference type="GO" id="GO:0071555">
    <property type="term" value="P:cell wall organization"/>
    <property type="evidence" value="ECO:0007669"/>
    <property type="project" value="UniProtKB-KW"/>
</dbReference>
<evidence type="ECO:0000256" key="6">
    <source>
        <dbReference type="ARBA" id="ARBA00023316"/>
    </source>
</evidence>
<accession>F0P1U3</accession>
<organism evidence="8 9">
    <name type="scientific">Weeksella virosa (strain ATCC 43766 / DSM 16922 / JCM 21250 / CCUG 30538 / CDC 9751 / IAM 14551 / NBRC 16016 / NCTC 11634 / CL345/78)</name>
    <dbReference type="NCBI Taxonomy" id="865938"/>
    <lineage>
        <taxon>Bacteria</taxon>
        <taxon>Pseudomonadati</taxon>
        <taxon>Bacteroidota</taxon>
        <taxon>Flavobacteriia</taxon>
        <taxon>Flavobacteriales</taxon>
        <taxon>Weeksellaceae</taxon>
        <taxon>Weeksella</taxon>
    </lineage>
</organism>
<dbReference type="HAMAP" id="MF_00258">
    <property type="entry name" value="Glu_racemase"/>
    <property type="match status" value="1"/>
</dbReference>
<dbReference type="NCBIfam" id="TIGR00067">
    <property type="entry name" value="glut_race"/>
    <property type="match status" value="1"/>
</dbReference>
<evidence type="ECO:0000256" key="4">
    <source>
        <dbReference type="ARBA" id="ARBA00022984"/>
    </source>
</evidence>
<comment type="pathway">
    <text evidence="7">Cell wall biogenesis; peptidoglycan biosynthesis.</text>
</comment>